<name>A0ABX3NUV4_9BACT</name>
<protein>
    <submittedName>
        <fullName evidence="3">Relaxase</fullName>
    </submittedName>
</protein>
<sequence>MVIRGSVRGNGKQLANYLLTKADNDNIRVLDIQGTCYPDNLKKALLQMSLTSELTKSDKGLYHVQICPAYDDDKQMTKNDWVRAAEILEQEVGYTGQKRAIVLHEKKGRIHAHVVWERYDHEHKRMIPNHYSRLAQDRARIRMEKELEHERTPERNERRPEMKEYLSKVWQRTDSAASFMKTIAEKGYVIAVGTQRPYMVIDEKGRSFDLVRQLEKVRTKEVRERFKTTKLVREKEAIEQVRVRQRSEKQKEKAKQRVGWEMLQQAANDNIRQITEQQQKEKSVEKSRSMQMSFTVEGNQAQKSKEKLKEVVQQMDEQEAKKKEVLERLKRAKLERAKRFRENERDL</sequence>
<evidence type="ECO:0000313" key="4">
    <source>
        <dbReference type="Proteomes" id="UP000192277"/>
    </source>
</evidence>
<evidence type="ECO:0000313" key="3">
    <source>
        <dbReference type="EMBL" id="OQP46440.1"/>
    </source>
</evidence>
<dbReference type="Pfam" id="PF03432">
    <property type="entry name" value="Relaxase"/>
    <property type="match status" value="1"/>
</dbReference>
<evidence type="ECO:0000256" key="1">
    <source>
        <dbReference type="SAM" id="MobiDB-lite"/>
    </source>
</evidence>
<keyword evidence="4" id="KW-1185">Reference proteome</keyword>
<dbReference type="EMBL" id="LWBO01000014">
    <property type="protein sequence ID" value="OQP46440.1"/>
    <property type="molecule type" value="Genomic_DNA"/>
</dbReference>
<comment type="caution">
    <text evidence="3">The sequence shown here is derived from an EMBL/GenBank/DDBJ whole genome shotgun (WGS) entry which is preliminary data.</text>
</comment>
<feature type="compositionally biased region" description="Polar residues" evidence="1">
    <location>
        <begin position="289"/>
        <end position="302"/>
    </location>
</feature>
<gene>
    <name evidence="3" type="ORF">A4D02_30840</name>
</gene>
<dbReference type="RefSeq" id="WP_014222249.1">
    <property type="nucleotide sequence ID" value="NZ_LWBO01000014.1"/>
</dbReference>
<accession>A0ABX3NUV4</accession>
<proteinExistence type="predicted"/>
<feature type="compositionally biased region" description="Basic and acidic residues" evidence="1">
    <location>
        <begin position="278"/>
        <end position="288"/>
    </location>
</feature>
<feature type="domain" description="MobA/VirD2-like nuclease" evidence="2">
    <location>
        <begin position="28"/>
        <end position="146"/>
    </location>
</feature>
<dbReference type="InterPro" id="IPR005094">
    <property type="entry name" value="Endonuclease_MobA/VirD2"/>
</dbReference>
<dbReference type="Proteomes" id="UP000192277">
    <property type="component" value="Unassembled WGS sequence"/>
</dbReference>
<evidence type="ECO:0000259" key="2">
    <source>
        <dbReference type="Pfam" id="PF03432"/>
    </source>
</evidence>
<feature type="region of interest" description="Disordered" evidence="1">
    <location>
        <begin position="275"/>
        <end position="309"/>
    </location>
</feature>
<organism evidence="3 4">
    <name type="scientific">Niastella koreensis</name>
    <dbReference type="NCBI Taxonomy" id="354356"/>
    <lineage>
        <taxon>Bacteria</taxon>
        <taxon>Pseudomonadati</taxon>
        <taxon>Bacteroidota</taxon>
        <taxon>Chitinophagia</taxon>
        <taxon>Chitinophagales</taxon>
        <taxon>Chitinophagaceae</taxon>
        <taxon>Niastella</taxon>
    </lineage>
</organism>
<reference evidence="3 4" key="1">
    <citation type="submission" date="2016-04" db="EMBL/GenBank/DDBJ databases">
        <authorList>
            <person name="Chen L."/>
            <person name="Zhuang W."/>
            <person name="Wang G."/>
        </authorList>
    </citation>
    <scope>NUCLEOTIDE SEQUENCE [LARGE SCALE GENOMIC DNA]</scope>
    <source>
        <strain evidence="4">GR20</strain>
    </source>
</reference>